<dbReference type="EMBL" id="NHSJ01000039">
    <property type="protein sequence ID" value="PPQ32413.1"/>
    <property type="molecule type" value="Genomic_DNA"/>
</dbReference>
<comment type="caution">
    <text evidence="1">The sequence shown here is derived from an EMBL/GenBank/DDBJ whole genome shotgun (WGS) entry which is preliminary data.</text>
</comment>
<dbReference type="OrthoDB" id="384721at2"/>
<dbReference type="Pfam" id="PF03009">
    <property type="entry name" value="GDPD"/>
    <property type="match status" value="1"/>
</dbReference>
<evidence type="ECO:0000313" key="1">
    <source>
        <dbReference type="EMBL" id="PPQ32413.1"/>
    </source>
</evidence>
<dbReference type="PROSITE" id="PS51704">
    <property type="entry name" value="GP_PDE"/>
    <property type="match status" value="1"/>
</dbReference>
<accession>A0A2S6NCS9</accession>
<evidence type="ECO:0000313" key="2">
    <source>
        <dbReference type="Proteomes" id="UP000239089"/>
    </source>
</evidence>
<dbReference type="SUPFAM" id="SSF51695">
    <property type="entry name" value="PLC-like phosphodiesterases"/>
    <property type="match status" value="1"/>
</dbReference>
<dbReference type="PANTHER" id="PTHR46211">
    <property type="entry name" value="GLYCEROPHOSPHORYL DIESTER PHOSPHODIESTERASE"/>
    <property type="match status" value="1"/>
</dbReference>
<dbReference type="Proteomes" id="UP000239089">
    <property type="component" value="Unassembled WGS sequence"/>
</dbReference>
<proteinExistence type="predicted"/>
<organism evidence="1 2">
    <name type="scientific">Rhodoblastus sphagnicola</name>
    <dbReference type="NCBI Taxonomy" id="333368"/>
    <lineage>
        <taxon>Bacteria</taxon>
        <taxon>Pseudomonadati</taxon>
        <taxon>Pseudomonadota</taxon>
        <taxon>Alphaproteobacteria</taxon>
        <taxon>Hyphomicrobiales</taxon>
        <taxon>Rhodoblastaceae</taxon>
        <taxon>Rhodoblastus</taxon>
    </lineage>
</organism>
<keyword evidence="2" id="KW-1185">Reference proteome</keyword>
<dbReference type="InterPro" id="IPR017946">
    <property type="entry name" value="PLC-like_Pdiesterase_TIM-brl"/>
</dbReference>
<protein>
    <submittedName>
        <fullName evidence="1">Uncharacterized protein</fullName>
    </submittedName>
</protein>
<sequence>MNAPDWLTARPIAHRGLHDGGKTENSLAALCAAVKHGYAVEADVRLSRDGEIFVFHDDDLARLTGAEGLFGQRDSAEVKTLRLRSGEPIPPLAYFLREGATTPLILELKSDFSGDLALARKIPAALAGHAGPVALKSFDPALIAALRAAGAPWPLGMVAQADYDGDEDFANLSAAEKDRLARFVHAGETRPDFLSWRCGDLPNAACELARACAGMKVMSWTVRNAAQAAQVLRHADQIVFEGFEA</sequence>
<dbReference type="Gene3D" id="3.20.20.190">
    <property type="entry name" value="Phosphatidylinositol (PI) phosphodiesterase"/>
    <property type="match status" value="1"/>
</dbReference>
<dbReference type="RefSeq" id="WP_104506869.1">
    <property type="nucleotide sequence ID" value="NZ_JACIGC010000001.1"/>
</dbReference>
<reference evidence="1 2" key="1">
    <citation type="journal article" date="2018" name="Arch. Microbiol.">
        <title>New insights into the metabolic potential of the phototrophic purple bacterium Rhodopila globiformis DSM 161(T) from its draft genome sequence and evidence for a vanadium-dependent nitrogenase.</title>
        <authorList>
            <person name="Imhoff J.F."/>
            <person name="Rahn T."/>
            <person name="Kunzel S."/>
            <person name="Neulinger S.C."/>
        </authorList>
    </citation>
    <scope>NUCLEOTIDE SEQUENCE [LARGE SCALE GENOMIC DNA]</scope>
    <source>
        <strain evidence="1 2">DSM 16996</strain>
    </source>
</reference>
<dbReference type="AlphaFoldDB" id="A0A2S6NCS9"/>
<dbReference type="InterPro" id="IPR030395">
    <property type="entry name" value="GP_PDE_dom"/>
</dbReference>
<name>A0A2S6NCS9_9HYPH</name>
<dbReference type="PANTHER" id="PTHR46211:SF1">
    <property type="entry name" value="GLYCEROPHOSPHODIESTER PHOSPHODIESTERASE, CYTOPLASMIC"/>
    <property type="match status" value="1"/>
</dbReference>
<gene>
    <name evidence="1" type="ORF">CCR94_05450</name>
</gene>
<dbReference type="GO" id="GO:0006629">
    <property type="term" value="P:lipid metabolic process"/>
    <property type="evidence" value="ECO:0007669"/>
    <property type="project" value="InterPro"/>
</dbReference>
<dbReference type="GO" id="GO:0008081">
    <property type="term" value="F:phosphoric diester hydrolase activity"/>
    <property type="evidence" value="ECO:0007669"/>
    <property type="project" value="InterPro"/>
</dbReference>